<evidence type="ECO:0000313" key="2">
    <source>
        <dbReference type="EMBL" id="MBA0584739.1"/>
    </source>
</evidence>
<proteinExistence type="predicted"/>
<dbReference type="GO" id="GO:0016020">
    <property type="term" value="C:membrane"/>
    <property type="evidence" value="ECO:0007669"/>
    <property type="project" value="InterPro"/>
</dbReference>
<gene>
    <name evidence="2" type="ORF">Gorai_015537</name>
</gene>
<dbReference type="PROSITE" id="PS51328">
    <property type="entry name" value="L_LECTIN_LIKE"/>
    <property type="match status" value="1"/>
</dbReference>
<dbReference type="Proteomes" id="UP000593578">
    <property type="component" value="Unassembled WGS sequence"/>
</dbReference>
<dbReference type="EMBL" id="JABEZZ010000004">
    <property type="protein sequence ID" value="MBA0584739.1"/>
    <property type="molecule type" value="Genomic_DNA"/>
</dbReference>
<protein>
    <recommendedName>
        <fullName evidence="1">L-type lectin-like domain-containing protein</fullName>
    </recommendedName>
</protein>
<reference evidence="2 3" key="1">
    <citation type="journal article" date="2019" name="Genome Biol. Evol.">
        <title>Insights into the evolution of the New World diploid cottons (Gossypium, subgenus Houzingenia) based on genome sequencing.</title>
        <authorList>
            <person name="Grover C.E."/>
            <person name="Arick M.A. 2nd"/>
            <person name="Thrash A."/>
            <person name="Conover J.L."/>
            <person name="Sanders W.S."/>
            <person name="Peterson D.G."/>
            <person name="Frelichowski J.E."/>
            <person name="Scheffler J.A."/>
            <person name="Scheffler B.E."/>
            <person name="Wendel J.F."/>
        </authorList>
    </citation>
    <scope>NUCLEOTIDE SEQUENCE [LARGE SCALE GENOMIC DNA]</scope>
    <source>
        <strain evidence="2">8</strain>
        <tissue evidence="2">Leaf</tissue>
    </source>
</reference>
<organism evidence="2 3">
    <name type="scientific">Gossypium raimondii</name>
    <name type="common">Peruvian cotton</name>
    <name type="synonym">Gossypium klotzschianum subsp. raimondii</name>
    <dbReference type="NCBI Taxonomy" id="29730"/>
    <lineage>
        <taxon>Eukaryota</taxon>
        <taxon>Viridiplantae</taxon>
        <taxon>Streptophyta</taxon>
        <taxon>Embryophyta</taxon>
        <taxon>Tracheophyta</taxon>
        <taxon>Spermatophyta</taxon>
        <taxon>Magnoliopsida</taxon>
        <taxon>eudicotyledons</taxon>
        <taxon>Gunneridae</taxon>
        <taxon>Pentapetalae</taxon>
        <taxon>rosids</taxon>
        <taxon>malvids</taxon>
        <taxon>Malvales</taxon>
        <taxon>Malvaceae</taxon>
        <taxon>Malvoideae</taxon>
        <taxon>Gossypium</taxon>
    </lineage>
</organism>
<dbReference type="AlphaFoldDB" id="A0A7J8P652"/>
<sequence length="21" mass="2532">MISLSPRNELKNQLGYLWLKK</sequence>
<feature type="domain" description="L-type lectin-like" evidence="1">
    <location>
        <begin position="1"/>
        <end position="21"/>
    </location>
</feature>
<accession>A0A7J8P652</accession>
<name>A0A7J8P652_GOSRA</name>
<evidence type="ECO:0000313" key="3">
    <source>
        <dbReference type="Proteomes" id="UP000593578"/>
    </source>
</evidence>
<evidence type="ECO:0000259" key="1">
    <source>
        <dbReference type="PROSITE" id="PS51328"/>
    </source>
</evidence>
<comment type="caution">
    <text evidence="2">The sequence shown here is derived from an EMBL/GenBank/DDBJ whole genome shotgun (WGS) entry which is preliminary data.</text>
</comment>
<dbReference type="InterPro" id="IPR005052">
    <property type="entry name" value="Lectin_leg"/>
</dbReference>